<dbReference type="Proteomes" id="UP000072083">
    <property type="component" value="Unassembled WGS sequence"/>
</dbReference>
<keyword evidence="1" id="KW-0808">Transferase</keyword>
<dbReference type="AlphaFoldDB" id="A0A0Z8H0E4"/>
<gene>
    <name evidence="1" type="ORF">ERS132406_01598</name>
</gene>
<evidence type="ECO:0000313" key="1">
    <source>
        <dbReference type="EMBL" id="CYV08318.1"/>
    </source>
</evidence>
<protein>
    <submittedName>
        <fullName evidence="1">Putative acetyltransferase</fullName>
    </submittedName>
</protein>
<accession>A0A0Z8H0E4</accession>
<organism evidence="1 2">
    <name type="scientific">Streptococcus suis</name>
    <dbReference type="NCBI Taxonomy" id="1307"/>
    <lineage>
        <taxon>Bacteria</taxon>
        <taxon>Bacillati</taxon>
        <taxon>Bacillota</taxon>
        <taxon>Bacilli</taxon>
        <taxon>Lactobacillales</taxon>
        <taxon>Streptococcaceae</taxon>
        <taxon>Streptococcus</taxon>
    </lineage>
</organism>
<reference evidence="1 2" key="1">
    <citation type="submission" date="2016-02" db="EMBL/GenBank/DDBJ databases">
        <authorList>
            <consortium name="Pathogen Informatics"/>
        </authorList>
    </citation>
    <scope>NUCLEOTIDE SEQUENCE [LARGE SCALE GENOMIC DNA]</scope>
    <source>
        <strain evidence="1 2">LSS44</strain>
    </source>
</reference>
<dbReference type="GO" id="GO:0016740">
    <property type="term" value="F:transferase activity"/>
    <property type="evidence" value="ECO:0007669"/>
    <property type="project" value="UniProtKB-KW"/>
</dbReference>
<evidence type="ECO:0000313" key="2">
    <source>
        <dbReference type="Proteomes" id="UP000072083"/>
    </source>
</evidence>
<name>A0A0Z8H0E4_STRSU</name>
<dbReference type="EMBL" id="FIGZ01000017">
    <property type="protein sequence ID" value="CYV08318.1"/>
    <property type="molecule type" value="Genomic_DNA"/>
</dbReference>
<sequence length="38" mass="4724">MSLIIRREEEKDHRAVEEPTREAFWNVFRPSVYLLLHR</sequence>
<proteinExistence type="predicted"/>